<dbReference type="Proteomes" id="UP000199800">
    <property type="component" value="Unassembled WGS sequence"/>
</dbReference>
<reference evidence="6 7" key="1">
    <citation type="submission" date="2016-10" db="EMBL/GenBank/DDBJ databases">
        <authorList>
            <person name="de Groot N.N."/>
        </authorList>
    </citation>
    <scope>NUCLEOTIDE SEQUENCE [LARGE SCALE GENOMIC DNA]</scope>
    <source>
        <strain evidence="6 7">DSM 1801</strain>
    </source>
</reference>
<dbReference type="STRING" id="29364.SAMN04487772_1314"/>
<sequence>MDNIYQNPLFGIALTILAFQIGLYLNRKTKNALVNPLLIAIALIITTLQVFDIPLEAYQKGGNIINMLIGPATAVLGYSIYKQVKILKKYFLPIFAGCLFGSLASIGSVYGLCKLFSMKNSILSSLIPKSVTTAIAVEISEQLGGIPSITVAIVVITGVLGAVLGPFLIKLFHFDHEVVQGVALGTASHAVGTSKAIELGEVQGAMSGIAISVSGIITVILSLFLM</sequence>
<evidence type="ECO:0000313" key="7">
    <source>
        <dbReference type="Proteomes" id="UP000199800"/>
    </source>
</evidence>
<dbReference type="EMBL" id="FOHN01000031">
    <property type="protein sequence ID" value="SET56511.1"/>
    <property type="molecule type" value="Genomic_DNA"/>
</dbReference>
<keyword evidence="7" id="KW-1185">Reference proteome</keyword>
<evidence type="ECO:0000256" key="1">
    <source>
        <dbReference type="ARBA" id="ARBA00004141"/>
    </source>
</evidence>
<dbReference type="PANTHER" id="PTHR30249">
    <property type="entry name" value="PUTATIVE SEROTONIN TRANSPORTER"/>
    <property type="match status" value="1"/>
</dbReference>
<dbReference type="InterPro" id="IPR007300">
    <property type="entry name" value="CidB/LrgB"/>
</dbReference>
<evidence type="ECO:0000313" key="6">
    <source>
        <dbReference type="EMBL" id="SET56511.1"/>
    </source>
</evidence>
<dbReference type="OrthoDB" id="9811701at2"/>
<protein>
    <submittedName>
        <fullName evidence="6">TIGR00659 family protein</fullName>
    </submittedName>
</protein>
<name>A0A1I0FG42_9FIRM</name>
<feature type="transmembrane region" description="Helical" evidence="5">
    <location>
        <begin position="32"/>
        <end position="51"/>
    </location>
</feature>
<feature type="transmembrane region" description="Helical" evidence="5">
    <location>
        <begin position="205"/>
        <end position="225"/>
    </location>
</feature>
<feature type="transmembrane region" description="Helical" evidence="5">
    <location>
        <begin position="6"/>
        <end position="25"/>
    </location>
</feature>
<dbReference type="Pfam" id="PF04172">
    <property type="entry name" value="LrgB"/>
    <property type="match status" value="1"/>
</dbReference>
<comment type="subcellular location">
    <subcellularLocation>
        <location evidence="1">Membrane</location>
        <topology evidence="1">Multi-pass membrane protein</topology>
    </subcellularLocation>
</comment>
<evidence type="ECO:0000256" key="4">
    <source>
        <dbReference type="ARBA" id="ARBA00023136"/>
    </source>
</evidence>
<keyword evidence="2 5" id="KW-0812">Transmembrane</keyword>
<evidence type="ECO:0000256" key="3">
    <source>
        <dbReference type="ARBA" id="ARBA00022989"/>
    </source>
</evidence>
<evidence type="ECO:0000256" key="2">
    <source>
        <dbReference type="ARBA" id="ARBA00022692"/>
    </source>
</evidence>
<keyword evidence="3 5" id="KW-1133">Transmembrane helix</keyword>
<dbReference type="GO" id="GO:0016020">
    <property type="term" value="C:membrane"/>
    <property type="evidence" value="ECO:0007669"/>
    <property type="project" value="UniProtKB-SubCell"/>
</dbReference>
<proteinExistence type="predicted"/>
<dbReference type="RefSeq" id="WP_092478806.1">
    <property type="nucleotide sequence ID" value="NZ_FOHN01000031.1"/>
</dbReference>
<feature type="transmembrane region" description="Helical" evidence="5">
    <location>
        <begin position="90"/>
        <end position="112"/>
    </location>
</feature>
<evidence type="ECO:0000256" key="5">
    <source>
        <dbReference type="SAM" id="Phobius"/>
    </source>
</evidence>
<keyword evidence="4 5" id="KW-0472">Membrane</keyword>
<dbReference type="PANTHER" id="PTHR30249:SF0">
    <property type="entry name" value="PLASTIDAL GLYCOLATE_GLYCERATE TRANSLOCATOR 1, CHLOROPLASTIC"/>
    <property type="match status" value="1"/>
</dbReference>
<organism evidence="6 7">
    <name type="scientific">[Clostridium] polysaccharolyticum</name>
    <dbReference type="NCBI Taxonomy" id="29364"/>
    <lineage>
        <taxon>Bacteria</taxon>
        <taxon>Bacillati</taxon>
        <taxon>Bacillota</taxon>
        <taxon>Clostridia</taxon>
        <taxon>Lachnospirales</taxon>
        <taxon>Lachnospiraceae</taxon>
    </lineage>
</organism>
<gene>
    <name evidence="6" type="ORF">SAMN04487772_1314</name>
</gene>
<accession>A0A1I0FG42</accession>
<feature type="transmembrane region" description="Helical" evidence="5">
    <location>
        <begin position="149"/>
        <end position="169"/>
    </location>
</feature>
<dbReference type="AlphaFoldDB" id="A0A1I0FG42"/>